<keyword evidence="3" id="KW-1185">Reference proteome</keyword>
<accession>A0AAV1S805</accession>
<proteinExistence type="predicted"/>
<evidence type="ECO:0008006" key="4">
    <source>
        <dbReference type="Google" id="ProtNLM"/>
    </source>
</evidence>
<dbReference type="Proteomes" id="UP001314170">
    <property type="component" value="Unassembled WGS sequence"/>
</dbReference>
<dbReference type="AlphaFoldDB" id="A0AAV1S805"/>
<comment type="caution">
    <text evidence="2">The sequence shown here is derived from an EMBL/GenBank/DDBJ whole genome shotgun (WGS) entry which is preliminary data.</text>
</comment>
<name>A0AAV1S805_9ROSI</name>
<reference evidence="2 3" key="1">
    <citation type="submission" date="2024-01" db="EMBL/GenBank/DDBJ databases">
        <authorList>
            <person name="Waweru B."/>
        </authorList>
    </citation>
    <scope>NUCLEOTIDE SEQUENCE [LARGE SCALE GENOMIC DNA]</scope>
</reference>
<gene>
    <name evidence="2" type="ORF">DCAF_LOCUS20094</name>
</gene>
<evidence type="ECO:0000313" key="3">
    <source>
        <dbReference type="Proteomes" id="UP001314170"/>
    </source>
</evidence>
<protein>
    <recommendedName>
        <fullName evidence="4">Ribosomal protein L31</fullName>
    </recommendedName>
</protein>
<feature type="region of interest" description="Disordered" evidence="1">
    <location>
        <begin position="59"/>
        <end position="79"/>
    </location>
</feature>
<sequence length="79" mass="9047">METIKEGIKHWTLGPFHPVTITERSKGSKKKHFCLEWLDKQARNSWFSNQNSEHVNKTINGASGVMSEMEKSGTRISDE</sequence>
<evidence type="ECO:0000313" key="2">
    <source>
        <dbReference type="EMBL" id="CAK7347410.1"/>
    </source>
</evidence>
<feature type="compositionally biased region" description="Basic and acidic residues" evidence="1">
    <location>
        <begin position="68"/>
        <end position="79"/>
    </location>
</feature>
<evidence type="ECO:0000256" key="1">
    <source>
        <dbReference type="SAM" id="MobiDB-lite"/>
    </source>
</evidence>
<organism evidence="2 3">
    <name type="scientific">Dovyalis caffra</name>
    <dbReference type="NCBI Taxonomy" id="77055"/>
    <lineage>
        <taxon>Eukaryota</taxon>
        <taxon>Viridiplantae</taxon>
        <taxon>Streptophyta</taxon>
        <taxon>Embryophyta</taxon>
        <taxon>Tracheophyta</taxon>
        <taxon>Spermatophyta</taxon>
        <taxon>Magnoliopsida</taxon>
        <taxon>eudicotyledons</taxon>
        <taxon>Gunneridae</taxon>
        <taxon>Pentapetalae</taxon>
        <taxon>rosids</taxon>
        <taxon>fabids</taxon>
        <taxon>Malpighiales</taxon>
        <taxon>Salicaceae</taxon>
        <taxon>Flacourtieae</taxon>
        <taxon>Dovyalis</taxon>
    </lineage>
</organism>
<dbReference type="EMBL" id="CAWUPB010001173">
    <property type="protein sequence ID" value="CAK7347410.1"/>
    <property type="molecule type" value="Genomic_DNA"/>
</dbReference>